<name>A0A917PMZ5_9DEIO</name>
<evidence type="ECO:0000313" key="2">
    <source>
        <dbReference type="Proteomes" id="UP000635726"/>
    </source>
</evidence>
<protein>
    <recommendedName>
        <fullName evidence="3">Fibronectin type-III domain-containing protein</fullName>
    </recommendedName>
</protein>
<evidence type="ECO:0000313" key="1">
    <source>
        <dbReference type="EMBL" id="GGJ85609.1"/>
    </source>
</evidence>
<keyword evidence="2" id="KW-1185">Reference proteome</keyword>
<dbReference type="Gene3D" id="2.60.40.10">
    <property type="entry name" value="Immunoglobulins"/>
    <property type="match status" value="1"/>
</dbReference>
<dbReference type="Pfam" id="PF13620">
    <property type="entry name" value="CarboxypepD_reg"/>
    <property type="match status" value="1"/>
</dbReference>
<comment type="caution">
    <text evidence="1">The sequence shown here is derived from an EMBL/GenBank/DDBJ whole genome shotgun (WGS) entry which is preliminary data.</text>
</comment>
<dbReference type="AlphaFoldDB" id="A0A917PMZ5"/>
<sequence length="528" mass="54780">MYSALLSTLINGQGENVSIRSSRVLLLALSASLLAACNSGTSAPEVTLSGVLSLSRAGEAVAGATVKVGDTGPQTTTDASGHYTLNIPANSGAVALTFTKAGYASTRVENVDPASMPVVDEILQASLNPDLPSTPPTVTLDLADGATVGADDLKIQVKTTTASPDLNGPTSGIASLGVDAGSSGYLNAGRARAFVASLKGDDTFTLKASDIAAYSGNLDVHVAVYDFNGNRTHVIRHVKVAATSVAKAVVAPTDLSPTAITFADTATYGALGTSPLASSALKNFVKGDAATLKGLAVQRSGTLTPQAADSGTVMWVDVAFKYDPAAPLPRSFELYRSSDAQNYTRVLTATPAKVAQDDKGNYLIRDNSAQLTPGTRYTYRVRAVSDTATQDSAVTTVTPLGRYTITLGAPAQGSTGVETAPIFRWKTGGASDKEALLLLVLDRTQAEGKSFQWQSDVSGKTSAVYDNDGRALTPYLQPFHAYDWQMAGMTYNTDQTAFSIGADFFNALGIVSNPVKGGPVNEFVTGGY</sequence>
<organism evidence="1 2">
    <name type="scientific">Deinococcus aquiradiocola</name>
    <dbReference type="NCBI Taxonomy" id="393059"/>
    <lineage>
        <taxon>Bacteria</taxon>
        <taxon>Thermotogati</taxon>
        <taxon>Deinococcota</taxon>
        <taxon>Deinococci</taxon>
        <taxon>Deinococcales</taxon>
        <taxon>Deinococcaceae</taxon>
        <taxon>Deinococcus</taxon>
    </lineage>
</organism>
<dbReference type="EMBL" id="BMOE01000014">
    <property type="protein sequence ID" value="GGJ85609.1"/>
    <property type="molecule type" value="Genomic_DNA"/>
</dbReference>
<dbReference type="SUPFAM" id="SSF49464">
    <property type="entry name" value="Carboxypeptidase regulatory domain-like"/>
    <property type="match status" value="1"/>
</dbReference>
<proteinExistence type="predicted"/>
<dbReference type="Proteomes" id="UP000635726">
    <property type="component" value="Unassembled WGS sequence"/>
</dbReference>
<evidence type="ECO:0008006" key="3">
    <source>
        <dbReference type="Google" id="ProtNLM"/>
    </source>
</evidence>
<gene>
    <name evidence="1" type="ORF">GCM10008939_31840</name>
</gene>
<reference evidence="1" key="2">
    <citation type="submission" date="2020-09" db="EMBL/GenBank/DDBJ databases">
        <authorList>
            <person name="Sun Q."/>
            <person name="Ohkuma M."/>
        </authorList>
    </citation>
    <scope>NUCLEOTIDE SEQUENCE</scope>
    <source>
        <strain evidence="1">JCM 14371</strain>
    </source>
</reference>
<dbReference type="Gene3D" id="2.60.40.1120">
    <property type="entry name" value="Carboxypeptidase-like, regulatory domain"/>
    <property type="match status" value="1"/>
</dbReference>
<dbReference type="InterPro" id="IPR013783">
    <property type="entry name" value="Ig-like_fold"/>
</dbReference>
<accession>A0A917PMZ5</accession>
<dbReference type="InterPro" id="IPR008969">
    <property type="entry name" value="CarboxyPept-like_regulatory"/>
</dbReference>
<reference evidence="1" key="1">
    <citation type="journal article" date="2014" name="Int. J. Syst. Evol. Microbiol.">
        <title>Complete genome sequence of Corynebacterium casei LMG S-19264T (=DSM 44701T), isolated from a smear-ripened cheese.</title>
        <authorList>
            <consortium name="US DOE Joint Genome Institute (JGI-PGF)"/>
            <person name="Walter F."/>
            <person name="Albersmeier A."/>
            <person name="Kalinowski J."/>
            <person name="Ruckert C."/>
        </authorList>
    </citation>
    <scope>NUCLEOTIDE SEQUENCE</scope>
    <source>
        <strain evidence="1">JCM 14371</strain>
    </source>
</reference>